<dbReference type="AlphaFoldDB" id="A0A9W2UEG9"/>
<feature type="compositionally biased region" description="Pro residues" evidence="1">
    <location>
        <begin position="94"/>
        <end position="120"/>
    </location>
</feature>
<proteinExistence type="predicted"/>
<dbReference type="RefSeq" id="XP_053744714.1">
    <property type="nucleotide sequence ID" value="XM_053888739.1"/>
</dbReference>
<protein>
    <submittedName>
        <fullName evidence="3">Uncharacterized protein LOC128772839</fullName>
    </submittedName>
</protein>
<name>A0A9W2UEG9_PANPR</name>
<keyword evidence="2" id="KW-1185">Reference proteome</keyword>
<dbReference type="Proteomes" id="UP001165780">
    <property type="component" value="Unplaced"/>
</dbReference>
<organism evidence="2 3">
    <name type="scientific">Panthera pardus</name>
    <name type="common">Leopard</name>
    <name type="synonym">Felis pardus</name>
    <dbReference type="NCBI Taxonomy" id="9691"/>
    <lineage>
        <taxon>Eukaryota</taxon>
        <taxon>Metazoa</taxon>
        <taxon>Chordata</taxon>
        <taxon>Craniata</taxon>
        <taxon>Vertebrata</taxon>
        <taxon>Euteleostomi</taxon>
        <taxon>Mammalia</taxon>
        <taxon>Eutheria</taxon>
        <taxon>Laurasiatheria</taxon>
        <taxon>Carnivora</taxon>
        <taxon>Feliformia</taxon>
        <taxon>Felidae</taxon>
        <taxon>Pantherinae</taxon>
        <taxon>Panthera</taxon>
    </lineage>
</organism>
<evidence type="ECO:0000256" key="1">
    <source>
        <dbReference type="SAM" id="MobiDB-lite"/>
    </source>
</evidence>
<gene>
    <name evidence="3" type="primary">LOC128772839</name>
</gene>
<evidence type="ECO:0000313" key="2">
    <source>
        <dbReference type="Proteomes" id="UP001165780"/>
    </source>
</evidence>
<accession>A0A9W2UEG9</accession>
<feature type="region of interest" description="Disordered" evidence="1">
    <location>
        <begin position="23"/>
        <end position="49"/>
    </location>
</feature>
<dbReference type="GeneID" id="128772839"/>
<reference evidence="3" key="1">
    <citation type="submission" date="2025-08" db="UniProtKB">
        <authorList>
            <consortium name="RefSeq"/>
        </authorList>
    </citation>
    <scope>IDENTIFICATION</scope>
    <source>
        <tissue evidence="3">Whole blood</tissue>
    </source>
</reference>
<feature type="region of interest" description="Disordered" evidence="1">
    <location>
        <begin position="83"/>
        <end position="120"/>
    </location>
</feature>
<sequence>MKAQDRYVDEPNRPFLDAPCLGVCNNSSDAGRGRGGAEPVGRSPLWPRAPAQISPLEAPAVGPRFTSSRACCLLSLQSLRFTGRHAPPAGSSPTSPPPRDPIGAPTRPPPGPLGVPPPPAPQVVCGQRRCARDGFCDLLSTERVRAEQSERPQKSVGGRSCGAALTPEELSEKAVACLKEEKRLAGLTLQPLWVFSSQPCVFVKADENFMMKNRIRRTATEGQGWRRSCHQMYFMGVNARI</sequence>
<evidence type="ECO:0000313" key="3">
    <source>
        <dbReference type="RefSeq" id="XP_053744714.1"/>
    </source>
</evidence>